<dbReference type="RefSeq" id="WP_027305932.1">
    <property type="nucleotide sequence ID" value="NZ_CP020867.1"/>
</dbReference>
<feature type="transmembrane region" description="Helical" evidence="1">
    <location>
        <begin position="61"/>
        <end position="89"/>
    </location>
</feature>
<dbReference type="AlphaFoldDB" id="A0A1W6BYI6"/>
<sequence length="93" mass="10959">MTEERVREILEKVLKEKEEKQEIIQRGMTPPLHHGVTSKTADFTEDLKDEITKQGLLRVSFFIMLILFLLCEIYFAIKILQSCGLFLFLPFRL</sequence>
<keyword evidence="1" id="KW-0812">Transmembrane</keyword>
<evidence type="ECO:0000313" key="2">
    <source>
        <dbReference type="EMBL" id="ARJ57153.1"/>
    </source>
</evidence>
<evidence type="ECO:0000256" key="1">
    <source>
        <dbReference type="SAM" id="Phobius"/>
    </source>
</evidence>
<protein>
    <submittedName>
        <fullName evidence="2">Uncharacterized protein</fullName>
    </submittedName>
</protein>
<dbReference type="KEGG" id="ccun:CCUN_1570"/>
<gene>
    <name evidence="2" type="ORF">CCUN_1570</name>
</gene>
<proteinExistence type="predicted"/>
<evidence type="ECO:0000313" key="3">
    <source>
        <dbReference type="Proteomes" id="UP000192902"/>
    </source>
</evidence>
<name>A0A1W6BYI6_9BACT</name>
<keyword evidence="1" id="KW-1133">Transmembrane helix</keyword>
<organism evidence="2 3">
    <name type="scientific">Campylobacter cuniculorum DSM 23162 = LMG 24588</name>
    <dbReference type="NCBI Taxonomy" id="1121267"/>
    <lineage>
        <taxon>Bacteria</taxon>
        <taxon>Pseudomonadati</taxon>
        <taxon>Campylobacterota</taxon>
        <taxon>Epsilonproteobacteria</taxon>
        <taxon>Campylobacterales</taxon>
        <taxon>Campylobacteraceae</taxon>
        <taxon>Campylobacter</taxon>
    </lineage>
</organism>
<reference evidence="2 3" key="1">
    <citation type="submission" date="2017-04" db="EMBL/GenBank/DDBJ databases">
        <title>Complete genome sequence of the Campylobacter cuniculorum type strain LMG24588.</title>
        <authorList>
            <person name="Miller W.G."/>
            <person name="Yee E."/>
            <person name="Revez J."/>
            <person name="Bono J.L."/>
            <person name="Rossi M."/>
        </authorList>
    </citation>
    <scope>NUCLEOTIDE SEQUENCE [LARGE SCALE GENOMIC DNA]</scope>
    <source>
        <strain evidence="2 3">LMG 24588</strain>
    </source>
</reference>
<keyword evidence="1" id="KW-0472">Membrane</keyword>
<dbReference type="EMBL" id="CP020867">
    <property type="protein sequence ID" value="ARJ57153.1"/>
    <property type="molecule type" value="Genomic_DNA"/>
</dbReference>
<accession>A0A1W6BYI6</accession>
<dbReference type="Proteomes" id="UP000192902">
    <property type="component" value="Chromosome"/>
</dbReference>